<reference evidence="1" key="3">
    <citation type="submission" date="2017-12" db="EMBL/GenBank/DDBJ databases">
        <title>FDA dAtabase for Regulatory Grade micrObial Sequences (FDA-ARGOS): Supporting development and validation of Infectious Disease Dx tests.</title>
        <authorList>
            <person name="Campos J."/>
            <person name="Goldberg B."/>
            <person name="Tallon L."/>
            <person name="Sadzewicz L."/>
            <person name="Sengamalay N."/>
            <person name="Ott S."/>
            <person name="Godinez A."/>
            <person name="Nagaraj S."/>
            <person name="Vavikolanu K."/>
            <person name="Aluvathingal J."/>
            <person name="Nadendla S."/>
            <person name="Nandy P."/>
            <person name="Hobson J."/>
            <person name="Sichtig H."/>
        </authorList>
    </citation>
    <scope>NUCLEOTIDE SEQUENCE</scope>
    <source>
        <strain evidence="1">FDAARGOS_129</strain>
    </source>
</reference>
<dbReference type="NCBIfam" id="NF038104">
    <property type="entry name" value="lipo_NF038104"/>
    <property type="match status" value="1"/>
</dbReference>
<accession>A0A1V0YWW8</accession>
<gene>
    <name evidence="1" type="ORF">AL533_02990</name>
    <name evidence="2" type="ORF">B9X58_10355</name>
</gene>
<dbReference type="EMBL" id="NGDO01000043">
    <property type="protein sequence ID" value="OTL97392.1"/>
    <property type="molecule type" value="Genomic_DNA"/>
</dbReference>
<dbReference type="STRING" id="106654.B7L44_06140"/>
<evidence type="ECO:0000313" key="4">
    <source>
        <dbReference type="Proteomes" id="UP000237921"/>
    </source>
</evidence>
<sequence>MLQGCVYKLVTVPVGIAYKTTKGVVKGTAAVVGAVIPDGDDDDKKEKESKE</sequence>
<reference evidence="2 3" key="1">
    <citation type="submission" date="2017-05" db="EMBL/GenBank/DDBJ databases">
        <authorList>
            <person name="Kreiswirth B."/>
            <person name="Manca C."/>
            <person name="Chen L."/>
            <person name="Evans S."/>
            <person name="Fowler V."/>
            <person name="Patel R."/>
            <person name="Chambers H."/>
            <person name="Bonomo R."/>
            <person name="Paul V."/>
            <person name="Sankar J."/>
            <person name="Gaind R."/>
            <person name="Ray P."/>
            <person name="Gautam V."/>
            <person name="Biswal M."/>
            <person name="Datta S."/>
            <person name="Walia K."/>
            <person name="Adams M."/>
            <person name="Nelson K."/>
            <person name="Sutton G."/>
            <person name="Fouts D."/>
            <person name="Hujer K."/>
            <person name="Hujer A."/>
        </authorList>
    </citation>
    <scope>NUCLEOTIDE SEQUENCE [LARGE SCALE GENOMIC DNA]</scope>
    <source>
        <strain evidence="2 3">PR324</strain>
    </source>
</reference>
<evidence type="ECO:0000313" key="1">
    <source>
        <dbReference type="EMBL" id="AVF46358.1"/>
    </source>
</evidence>
<dbReference type="AlphaFoldDB" id="A0A1V0YWW8"/>
<evidence type="ECO:0000313" key="2">
    <source>
        <dbReference type="EMBL" id="OTL97392.1"/>
    </source>
</evidence>
<dbReference type="Proteomes" id="UP000237921">
    <property type="component" value="Chromosome"/>
</dbReference>
<dbReference type="EMBL" id="CP014019">
    <property type="protein sequence ID" value="AVF46358.1"/>
    <property type="molecule type" value="Genomic_DNA"/>
</dbReference>
<accession>K9BRB6</accession>
<protein>
    <submittedName>
        <fullName evidence="1">Uncharacterized protein</fullName>
    </submittedName>
</protein>
<proteinExistence type="predicted"/>
<evidence type="ECO:0000313" key="3">
    <source>
        <dbReference type="Proteomes" id="UP000194767"/>
    </source>
</evidence>
<dbReference type="Proteomes" id="UP000194767">
    <property type="component" value="Unassembled WGS sequence"/>
</dbReference>
<name>A0A1V0YWW8_ACINO</name>
<reference evidence="4" key="2">
    <citation type="submission" date="2017-12" db="EMBL/GenBank/DDBJ databases">
        <title>FDA dAtabase for Regulatory Grade micrObial Sequences (FDA-ARGOS): Supporting development and validation of Infectious Disease Dx tests.</title>
        <authorList>
            <person name="Hoffmann M."/>
            <person name="Allard M."/>
            <person name="Evans P."/>
            <person name="Brown E."/>
            <person name="Tallon L."/>
            <person name="Sadzewicz L."/>
            <person name="Sengamalay N."/>
            <person name="Ott S."/>
            <person name="Godinez A."/>
            <person name="Nagaraj S."/>
            <person name="Vavikolanu K."/>
            <person name="Aluvathingal J."/>
            <person name="Nadendla S."/>
            <person name="Sichtig H."/>
        </authorList>
    </citation>
    <scope>NUCLEOTIDE SEQUENCE [LARGE SCALE GENOMIC DNA]</scope>
    <source>
        <strain evidence="4">FDAARGOS_129</strain>
    </source>
</reference>
<organism evidence="1 4">
    <name type="scientific">Acinetobacter nosocomialis</name>
    <dbReference type="NCBI Taxonomy" id="106654"/>
    <lineage>
        <taxon>Bacteria</taxon>
        <taxon>Pseudomonadati</taxon>
        <taxon>Pseudomonadota</taxon>
        <taxon>Gammaproteobacteria</taxon>
        <taxon>Moraxellales</taxon>
        <taxon>Moraxellaceae</taxon>
        <taxon>Acinetobacter</taxon>
        <taxon>Acinetobacter calcoaceticus/baumannii complex</taxon>
    </lineage>
</organism>